<keyword evidence="3" id="KW-0540">Nuclease</keyword>
<dbReference type="PANTHER" id="PTHR24559:SF457">
    <property type="entry name" value="RNA-DIRECTED DNA POLYMERASE HOMOLOG"/>
    <property type="match status" value="1"/>
</dbReference>
<gene>
    <name evidence="10" type="primary">pol_1649</name>
    <name evidence="10" type="ORF">CK203_093741</name>
</gene>
<evidence type="ECO:0000256" key="2">
    <source>
        <dbReference type="ARBA" id="ARBA00022695"/>
    </source>
</evidence>
<feature type="domain" description="Reverse transcriptase" evidence="8">
    <location>
        <begin position="354"/>
        <end position="513"/>
    </location>
</feature>
<accession>A0A438DAR8</accession>
<proteinExistence type="predicted"/>
<dbReference type="Pfam" id="PF17917">
    <property type="entry name" value="RT_RNaseH"/>
    <property type="match status" value="1"/>
</dbReference>
<organism evidence="10 11">
    <name type="scientific">Vitis vinifera</name>
    <name type="common">Grape</name>
    <dbReference type="NCBI Taxonomy" id="29760"/>
    <lineage>
        <taxon>Eukaryota</taxon>
        <taxon>Viridiplantae</taxon>
        <taxon>Streptophyta</taxon>
        <taxon>Embryophyta</taxon>
        <taxon>Tracheophyta</taxon>
        <taxon>Spermatophyta</taxon>
        <taxon>Magnoliopsida</taxon>
        <taxon>eudicotyledons</taxon>
        <taxon>Gunneridae</taxon>
        <taxon>Pentapetalae</taxon>
        <taxon>rosids</taxon>
        <taxon>Vitales</taxon>
        <taxon>Vitaceae</taxon>
        <taxon>Viteae</taxon>
        <taxon>Vitis</taxon>
    </lineage>
</organism>
<dbReference type="GO" id="GO:0004519">
    <property type="term" value="F:endonuclease activity"/>
    <property type="evidence" value="ECO:0007669"/>
    <property type="project" value="UniProtKB-KW"/>
</dbReference>
<sequence length="745" mass="85302">MSFDQHSIMVVLDMMRGMYFMPGMGLGQHQHEPMEFVATVDHDTSLGLGFVPTEADYRMSLQDYFVKESEVHPHMGDFSVVTDIERVDELQHQETTDFRVDVEPTGVIGGVVRRDEYRIEMHMMSMSQIAEMVQSESVLPFNLFGVSTIEVAEDIQTILALELMEDVTIGADEFEDTFGFIEGTSDFVDPPISFDILSRFISRSDDVYDSVSMDLSIFKYLSVSCDSIYIFAPYSLTPQILDIDGEITQPDSNRDSSNHDSDPIDERVSPATGDVETIDFGTDDQPRELKICLDPSIFQRHLPILPYVKPVKQKLRQLHPRWSLQVKEEIQKQLSVGFISVVEYPEWLVNIVLVPKKDGKVRVCVDFRDLNKASPKDDFPFPHIDLLVDSIVGHSMLSFMDGFSGYNQIMMALDDMEKTTFITEWGNYCYRVMPFGLKNAGTTYQRVATTLFHDMMHRDVEVYVDDMIVKSRSRADHLAALKRFFERIQKFRLRLNPKKCTFGVTSRKLLGHMVNERDICEPIFRLLRKNQPTVWNDDCQIAFENIKEYLFSPPVLVSPMSGRPLLSYLSVSDMALGSLVQATRKLRHYMTEYSVCLISRLDPLRYLFDRPVLTGRLMRWIVLLSEFDIQYVSQKFIKGSIVADHLGSLSISKGRPIDDDFPDEEFVAMTSLSSWHMYFDGAANQSGFGIDVLLISSQGDHILRFAPVYYCLIGETEAQDDLPWYHDIHQLLRSGTYLEAATAKL</sequence>
<dbReference type="Gene3D" id="3.30.70.270">
    <property type="match status" value="2"/>
</dbReference>
<dbReference type="GO" id="GO:0003964">
    <property type="term" value="F:RNA-directed DNA polymerase activity"/>
    <property type="evidence" value="ECO:0007669"/>
    <property type="project" value="UniProtKB-KW"/>
</dbReference>
<keyword evidence="1" id="KW-0808">Transferase</keyword>
<evidence type="ECO:0000313" key="11">
    <source>
        <dbReference type="Proteomes" id="UP000288805"/>
    </source>
</evidence>
<dbReference type="Pfam" id="PF00078">
    <property type="entry name" value="RVT_1"/>
    <property type="match status" value="1"/>
</dbReference>
<dbReference type="InterPro" id="IPR000477">
    <property type="entry name" value="RT_dom"/>
</dbReference>
<dbReference type="PANTHER" id="PTHR24559">
    <property type="entry name" value="TRANSPOSON TY3-I GAG-POL POLYPROTEIN"/>
    <property type="match status" value="1"/>
</dbReference>
<dbReference type="SUPFAM" id="SSF56672">
    <property type="entry name" value="DNA/RNA polymerases"/>
    <property type="match status" value="1"/>
</dbReference>
<evidence type="ECO:0000259" key="8">
    <source>
        <dbReference type="Pfam" id="PF00078"/>
    </source>
</evidence>
<keyword evidence="6" id="KW-0695">RNA-directed DNA polymerase</keyword>
<name>A0A438DAR8_VITVI</name>
<dbReference type="Gene3D" id="3.10.10.10">
    <property type="entry name" value="HIV Type 1 Reverse Transcriptase, subunit A, domain 1"/>
    <property type="match status" value="1"/>
</dbReference>
<keyword evidence="5" id="KW-0378">Hydrolase</keyword>
<reference evidence="10 11" key="1">
    <citation type="journal article" date="2018" name="PLoS Genet.">
        <title>Population sequencing reveals clonal diversity and ancestral inbreeding in the grapevine cultivar Chardonnay.</title>
        <authorList>
            <person name="Roach M.J."/>
            <person name="Johnson D.L."/>
            <person name="Bohlmann J."/>
            <person name="van Vuuren H.J."/>
            <person name="Jones S.J."/>
            <person name="Pretorius I.S."/>
            <person name="Schmidt S.A."/>
            <person name="Borneman A.R."/>
        </authorList>
    </citation>
    <scope>NUCLEOTIDE SEQUENCE [LARGE SCALE GENOMIC DNA]</scope>
    <source>
        <strain evidence="11">cv. Chardonnay</strain>
        <tissue evidence="10">Leaf</tissue>
    </source>
</reference>
<keyword evidence="2" id="KW-0548">Nucleotidyltransferase</keyword>
<keyword evidence="4" id="KW-0255">Endonuclease</keyword>
<comment type="caution">
    <text evidence="10">The sequence shown here is derived from an EMBL/GenBank/DDBJ whole genome shotgun (WGS) entry which is preliminary data.</text>
</comment>
<evidence type="ECO:0000256" key="5">
    <source>
        <dbReference type="ARBA" id="ARBA00022801"/>
    </source>
</evidence>
<dbReference type="InterPro" id="IPR043502">
    <property type="entry name" value="DNA/RNA_pol_sf"/>
</dbReference>
<dbReference type="EMBL" id="QGNW01001713">
    <property type="protein sequence ID" value="RVW32534.1"/>
    <property type="molecule type" value="Genomic_DNA"/>
</dbReference>
<dbReference type="InterPro" id="IPR041373">
    <property type="entry name" value="RT_RNaseH"/>
</dbReference>
<evidence type="ECO:0000256" key="3">
    <source>
        <dbReference type="ARBA" id="ARBA00022722"/>
    </source>
</evidence>
<evidence type="ECO:0000313" key="10">
    <source>
        <dbReference type="EMBL" id="RVW32534.1"/>
    </source>
</evidence>
<feature type="domain" description="Reverse transcriptase RNase H-like" evidence="9">
    <location>
        <begin position="571"/>
        <end position="627"/>
    </location>
</feature>
<evidence type="ECO:0000256" key="4">
    <source>
        <dbReference type="ARBA" id="ARBA00022759"/>
    </source>
</evidence>
<dbReference type="InterPro" id="IPR043128">
    <property type="entry name" value="Rev_trsase/Diguanyl_cyclase"/>
</dbReference>
<evidence type="ECO:0000256" key="6">
    <source>
        <dbReference type="ARBA" id="ARBA00022918"/>
    </source>
</evidence>
<dbReference type="GO" id="GO:0016787">
    <property type="term" value="F:hydrolase activity"/>
    <property type="evidence" value="ECO:0007669"/>
    <property type="project" value="UniProtKB-KW"/>
</dbReference>
<dbReference type="CDD" id="cd01647">
    <property type="entry name" value="RT_LTR"/>
    <property type="match status" value="1"/>
</dbReference>
<dbReference type="InterPro" id="IPR053134">
    <property type="entry name" value="RNA-dir_DNA_polymerase"/>
</dbReference>
<feature type="region of interest" description="Disordered" evidence="7">
    <location>
        <begin position="246"/>
        <end position="274"/>
    </location>
</feature>
<evidence type="ECO:0000259" key="9">
    <source>
        <dbReference type="Pfam" id="PF17917"/>
    </source>
</evidence>
<dbReference type="Proteomes" id="UP000288805">
    <property type="component" value="Unassembled WGS sequence"/>
</dbReference>
<feature type="compositionally biased region" description="Basic and acidic residues" evidence="7">
    <location>
        <begin position="252"/>
        <end position="268"/>
    </location>
</feature>
<evidence type="ECO:0000256" key="1">
    <source>
        <dbReference type="ARBA" id="ARBA00022679"/>
    </source>
</evidence>
<dbReference type="AlphaFoldDB" id="A0A438DAR8"/>
<evidence type="ECO:0000256" key="7">
    <source>
        <dbReference type="SAM" id="MobiDB-lite"/>
    </source>
</evidence>
<protein>
    <submittedName>
        <fullName evidence="10">Retrovirus-related Pol polyprotein from transposon 17.6</fullName>
    </submittedName>
</protein>